<dbReference type="Proteomes" id="UP000004893">
    <property type="component" value="Unassembled WGS sequence"/>
</dbReference>
<gene>
    <name evidence="1" type="ORF">CLOHYLEM_04650</name>
</gene>
<evidence type="ECO:0000313" key="2">
    <source>
        <dbReference type="Proteomes" id="UP000004893"/>
    </source>
</evidence>
<reference evidence="1" key="1">
    <citation type="submission" date="2009-02" db="EMBL/GenBank/DDBJ databases">
        <authorList>
            <person name="Fulton L."/>
            <person name="Clifton S."/>
            <person name="Fulton B."/>
            <person name="Xu J."/>
            <person name="Minx P."/>
            <person name="Pepin K.H."/>
            <person name="Johnson M."/>
            <person name="Bhonagiri V."/>
            <person name="Nash W.E."/>
            <person name="Mardis E.R."/>
            <person name="Wilson R.K."/>
        </authorList>
    </citation>
    <scope>NUCLEOTIDE SEQUENCE [LARGE SCALE GENOMIC DNA]</scope>
    <source>
        <strain evidence="1">DSM 15053</strain>
    </source>
</reference>
<dbReference type="eggNOG" id="COG3500">
    <property type="taxonomic scope" value="Bacteria"/>
</dbReference>
<evidence type="ECO:0008006" key="3">
    <source>
        <dbReference type="Google" id="ProtNLM"/>
    </source>
</evidence>
<dbReference type="OrthoDB" id="2641038at2"/>
<dbReference type="EMBL" id="ABYI02000012">
    <property type="protein sequence ID" value="EEG75420.1"/>
    <property type="molecule type" value="Genomic_DNA"/>
</dbReference>
<reference evidence="1" key="2">
    <citation type="submission" date="2013-06" db="EMBL/GenBank/DDBJ databases">
        <title>Draft genome sequence of Clostridium hylemonae (DSM 15053).</title>
        <authorList>
            <person name="Sudarsanam P."/>
            <person name="Ley R."/>
            <person name="Guruge J."/>
            <person name="Turnbaugh P.J."/>
            <person name="Mahowald M."/>
            <person name="Liep D."/>
            <person name="Gordon J."/>
        </authorList>
    </citation>
    <scope>NUCLEOTIDE SEQUENCE</scope>
    <source>
        <strain evidence="1">DSM 15053</strain>
    </source>
</reference>
<name>C0BXW3_9FIRM</name>
<proteinExistence type="predicted"/>
<protein>
    <recommendedName>
        <fullName evidence="3">Phage late control gene D protein (GPD)</fullName>
    </recommendedName>
</protein>
<dbReference type="STRING" id="553973.CLOHYLEM_04650"/>
<organism evidence="1 2">
    <name type="scientific">[Clostridium] hylemonae DSM 15053</name>
    <dbReference type="NCBI Taxonomy" id="553973"/>
    <lineage>
        <taxon>Bacteria</taxon>
        <taxon>Bacillati</taxon>
        <taxon>Bacillota</taxon>
        <taxon>Clostridia</taxon>
        <taxon>Lachnospirales</taxon>
        <taxon>Lachnospiraceae</taxon>
    </lineage>
</organism>
<accession>C0BXW3</accession>
<dbReference type="RefSeq" id="WP_006441983.1">
    <property type="nucleotide sequence ID" value="NZ_CP036524.1"/>
</dbReference>
<evidence type="ECO:0000313" key="1">
    <source>
        <dbReference type="EMBL" id="EEG75420.1"/>
    </source>
</evidence>
<dbReference type="AlphaFoldDB" id="C0BXW3"/>
<dbReference type="HOGENOM" id="CLU_061954_1_1_9"/>
<comment type="caution">
    <text evidence="1">The sequence shown here is derived from an EMBL/GenBank/DDBJ whole genome shotgun (WGS) entry which is preliminary data.</text>
</comment>
<keyword evidence="2" id="KW-1185">Reference proteome</keyword>
<sequence length="377" mass="42425">MMNYDSLKNVYGNFQLPKAEVLVEGKSFGENRAGMLIDEVRVELSCGFEAAEAVFCITGCVDLDTGMYKTKELKPFILLGSYVLIKMGYRSGTKEVFRGFISRTEFVNEDGTPSVEVTSVDVKGIMMANTYARQLKARYVSDAVRELFDKPSYQELSARGIIGKLDIPPTPDKTRGEADKNLVSIEMVSESDYEFAVRWARRSGCEFYTSLGTVRFRKARSDEKTYFTLGPGDGMTQYRISYDVSPLAGKAEIRGMEDGRGEVIKAKKKISRRISLGNYAGKLVDQSEKIYIDSTLRSKEEAAERLEYLAERTAYRFGTFECECVGVPELLPGRYIEVEGLGSPADNRFYVEEVLHSMDSLSGYRCRIKGRTDKLKD</sequence>